<feature type="region of interest" description="Disordered" evidence="1">
    <location>
        <begin position="1"/>
        <end position="102"/>
    </location>
</feature>
<feature type="compositionally biased region" description="Low complexity" evidence="1">
    <location>
        <begin position="159"/>
        <end position="193"/>
    </location>
</feature>
<dbReference type="InterPro" id="IPR036365">
    <property type="entry name" value="PGBD-like_sf"/>
</dbReference>
<dbReference type="Proteomes" id="UP001057738">
    <property type="component" value="Chromosome"/>
</dbReference>
<dbReference type="Pfam" id="PF01471">
    <property type="entry name" value="PG_binding_1"/>
    <property type="match status" value="1"/>
</dbReference>
<sequence length="268" mass="26408">MSQDPEENGLAPDDALFVRPYVAPSGPPARAEAPAWPQSGPFAFPDPADDPAGDPADGFAGGFAGGRGHRPDDGVPAPVTGPTRPPAAAARHARPAAGPARRSRLPLAVGTVLGLAAVGGLVLLLTGPDPQPPRAEAPADLTVPALPGGPGGGAESPDPTVSARSAAPSASATGASATTTGPAAKPSTAAGAAVRPSSGYATLRMGDSGPEVRALQELLQGQGFTYVSVTGVYDGQTKRGVGQLQRDRSIKGDPQGVYGPNTQAAMGG</sequence>
<accession>A0ABY5PQ96</accession>
<feature type="region of interest" description="Disordered" evidence="1">
    <location>
        <begin position="129"/>
        <end position="195"/>
    </location>
</feature>
<feature type="region of interest" description="Disordered" evidence="1">
    <location>
        <begin position="238"/>
        <end position="268"/>
    </location>
</feature>
<gene>
    <name evidence="3" type="ORF">NRK68_03200</name>
</gene>
<dbReference type="GeneID" id="95572447"/>
<feature type="domain" description="Peptidoglycan binding-like" evidence="2">
    <location>
        <begin position="208"/>
        <end position="266"/>
    </location>
</feature>
<keyword evidence="4" id="KW-1185">Reference proteome</keyword>
<dbReference type="EMBL" id="CP102514">
    <property type="protein sequence ID" value="UUY46312.1"/>
    <property type="molecule type" value="Genomic_DNA"/>
</dbReference>
<evidence type="ECO:0000256" key="1">
    <source>
        <dbReference type="SAM" id="MobiDB-lite"/>
    </source>
</evidence>
<dbReference type="SUPFAM" id="SSF47090">
    <property type="entry name" value="PGBD-like"/>
    <property type="match status" value="1"/>
</dbReference>
<protein>
    <submittedName>
        <fullName evidence="3">Peptidoglycan-binding protein</fullName>
    </submittedName>
</protein>
<dbReference type="Gene3D" id="1.10.101.10">
    <property type="entry name" value="PGBD-like superfamily/PGBD"/>
    <property type="match status" value="1"/>
</dbReference>
<dbReference type="RefSeq" id="WP_257854838.1">
    <property type="nucleotide sequence ID" value="NZ_CP102514.1"/>
</dbReference>
<dbReference type="InterPro" id="IPR002477">
    <property type="entry name" value="Peptidoglycan-bd-like"/>
</dbReference>
<reference evidence="3" key="1">
    <citation type="submission" date="2022-08" db="EMBL/GenBank/DDBJ databases">
        <authorList>
            <person name="Tian L."/>
        </authorList>
    </citation>
    <scope>NUCLEOTIDE SEQUENCE</scope>
    <source>
        <strain evidence="3">CM253</strain>
    </source>
</reference>
<dbReference type="InterPro" id="IPR036366">
    <property type="entry name" value="PGBDSf"/>
</dbReference>
<evidence type="ECO:0000259" key="2">
    <source>
        <dbReference type="Pfam" id="PF01471"/>
    </source>
</evidence>
<name>A0ABY5PQ96_9ACTN</name>
<organism evidence="3 4">
    <name type="scientific">Streptomyces yangpuensis</name>
    <dbReference type="NCBI Taxonomy" id="1648182"/>
    <lineage>
        <taxon>Bacteria</taxon>
        <taxon>Bacillati</taxon>
        <taxon>Actinomycetota</taxon>
        <taxon>Actinomycetes</taxon>
        <taxon>Kitasatosporales</taxon>
        <taxon>Streptomycetaceae</taxon>
        <taxon>Streptomyces</taxon>
    </lineage>
</organism>
<feature type="compositionally biased region" description="Low complexity" evidence="1">
    <location>
        <begin position="75"/>
        <end position="102"/>
    </location>
</feature>
<proteinExistence type="predicted"/>
<evidence type="ECO:0000313" key="3">
    <source>
        <dbReference type="EMBL" id="UUY46312.1"/>
    </source>
</evidence>
<evidence type="ECO:0000313" key="4">
    <source>
        <dbReference type="Proteomes" id="UP001057738"/>
    </source>
</evidence>